<dbReference type="Proteomes" id="UP000700334">
    <property type="component" value="Unassembled WGS sequence"/>
</dbReference>
<dbReference type="PANTHER" id="PTHR34446:SF3">
    <property type="entry name" value="SMALL INTEGRAL MEMBRANE PROTEIN 10-LIKE PROTEIN 2A-RELATED"/>
    <property type="match status" value="1"/>
</dbReference>
<feature type="region of interest" description="Disordered" evidence="1">
    <location>
        <begin position="102"/>
        <end position="126"/>
    </location>
</feature>
<protein>
    <submittedName>
        <fullName evidence="2">Small integral membrane protein 10</fullName>
    </submittedName>
</protein>
<evidence type="ECO:0000313" key="2">
    <source>
        <dbReference type="EMBL" id="KAG8523424.1"/>
    </source>
</evidence>
<sequence>MGGDIRPLAAAAALSGSAGRLLGSAAAARRSYQGFSRRLTRSLRLFFNLAWHMRNKFPYVYLVASVILNVRLQLSRPGEEPPGGLARAARRARRARGAIDSPFTDLPRLLKPRKQDGSSRAGEGKGEAAKELAELYLKPVPWRLGRTDADARNPLSPPTGTCPPTYAEPFLQPPYTQIIPSRDPVT</sequence>
<accession>A0A8J6AKN9</accession>
<evidence type="ECO:0000256" key="1">
    <source>
        <dbReference type="SAM" id="MobiDB-lite"/>
    </source>
</evidence>
<evidence type="ECO:0000313" key="3">
    <source>
        <dbReference type="Proteomes" id="UP000700334"/>
    </source>
</evidence>
<feature type="compositionally biased region" description="Basic and acidic residues" evidence="1">
    <location>
        <begin position="113"/>
        <end position="126"/>
    </location>
</feature>
<reference evidence="2" key="1">
    <citation type="journal article" date="2021" name="Evol. Appl.">
        <title>The genome of the Pyrenean desman and the effects of bottlenecks and inbreeding on the genomic landscape of an endangered species.</title>
        <authorList>
            <person name="Escoda L."/>
            <person name="Castresana J."/>
        </authorList>
    </citation>
    <scope>NUCLEOTIDE SEQUENCE</scope>
    <source>
        <strain evidence="2">IBE-C5619</strain>
    </source>
</reference>
<dbReference type="InterPro" id="IPR029367">
    <property type="entry name" value="SMIM10"/>
</dbReference>
<dbReference type="EMBL" id="JAGFMF010011408">
    <property type="protein sequence ID" value="KAG8523424.1"/>
    <property type="molecule type" value="Genomic_DNA"/>
</dbReference>
<name>A0A8J6AKN9_GALPY</name>
<dbReference type="Pfam" id="PF15118">
    <property type="entry name" value="DUF4560"/>
    <property type="match status" value="1"/>
</dbReference>
<gene>
    <name evidence="2" type="ORF">J0S82_002289</name>
</gene>
<feature type="region of interest" description="Disordered" evidence="1">
    <location>
        <begin position="146"/>
        <end position="186"/>
    </location>
</feature>
<keyword evidence="3" id="KW-1185">Reference proteome</keyword>
<dbReference type="PANTHER" id="PTHR34446">
    <property type="entry name" value="SMALL INTEGRAL MEMBRANE PROTEIN 10"/>
    <property type="match status" value="1"/>
</dbReference>
<comment type="caution">
    <text evidence="2">The sequence shown here is derived from an EMBL/GenBank/DDBJ whole genome shotgun (WGS) entry which is preliminary data.</text>
</comment>
<organism evidence="2 3">
    <name type="scientific">Galemys pyrenaicus</name>
    <name type="common">Iberian desman</name>
    <name type="synonym">Pyrenean desman</name>
    <dbReference type="NCBI Taxonomy" id="202257"/>
    <lineage>
        <taxon>Eukaryota</taxon>
        <taxon>Metazoa</taxon>
        <taxon>Chordata</taxon>
        <taxon>Craniata</taxon>
        <taxon>Vertebrata</taxon>
        <taxon>Euteleostomi</taxon>
        <taxon>Mammalia</taxon>
        <taxon>Eutheria</taxon>
        <taxon>Laurasiatheria</taxon>
        <taxon>Eulipotyphla</taxon>
        <taxon>Talpidae</taxon>
        <taxon>Galemys</taxon>
    </lineage>
</organism>
<dbReference type="AlphaFoldDB" id="A0A8J6AKN9"/>
<proteinExistence type="predicted"/>